<dbReference type="InterPro" id="IPR014746">
    <property type="entry name" value="Gln_synth/guanido_kin_cat_dom"/>
</dbReference>
<gene>
    <name evidence="7" type="ORF">B0F90DRAFT_1121388</name>
</gene>
<evidence type="ECO:0000313" key="7">
    <source>
        <dbReference type="EMBL" id="KAI0296081.1"/>
    </source>
</evidence>
<reference evidence="7" key="1">
    <citation type="journal article" date="2022" name="New Phytol.">
        <title>Evolutionary transition to the ectomycorrhizal habit in the genomes of a hyperdiverse lineage of mushroom-forming fungi.</title>
        <authorList>
            <person name="Looney B."/>
            <person name="Miyauchi S."/>
            <person name="Morin E."/>
            <person name="Drula E."/>
            <person name="Courty P.E."/>
            <person name="Kohler A."/>
            <person name="Kuo A."/>
            <person name="LaButti K."/>
            <person name="Pangilinan J."/>
            <person name="Lipzen A."/>
            <person name="Riley R."/>
            <person name="Andreopoulos W."/>
            <person name="He G."/>
            <person name="Johnson J."/>
            <person name="Nolan M."/>
            <person name="Tritt A."/>
            <person name="Barry K.W."/>
            <person name="Grigoriev I.V."/>
            <person name="Nagy L.G."/>
            <person name="Hibbett D."/>
            <person name="Henrissat B."/>
            <person name="Matheny P.B."/>
            <person name="Labbe J."/>
            <person name="Martin F.M."/>
        </authorList>
    </citation>
    <scope>NUCLEOTIDE SEQUENCE</scope>
    <source>
        <strain evidence="7">BPL690</strain>
    </source>
</reference>
<feature type="region of interest" description="Disordered" evidence="5">
    <location>
        <begin position="288"/>
        <end position="309"/>
    </location>
</feature>
<dbReference type="InterPro" id="IPR036651">
    <property type="entry name" value="Gln_synt_N_sf"/>
</dbReference>
<proteinExistence type="inferred from homology"/>
<dbReference type="PROSITE" id="PS51987">
    <property type="entry name" value="GS_CATALYTIC"/>
    <property type="match status" value="1"/>
</dbReference>
<organism evidence="7 8">
    <name type="scientific">Multifurca ochricompacta</name>
    <dbReference type="NCBI Taxonomy" id="376703"/>
    <lineage>
        <taxon>Eukaryota</taxon>
        <taxon>Fungi</taxon>
        <taxon>Dikarya</taxon>
        <taxon>Basidiomycota</taxon>
        <taxon>Agaricomycotina</taxon>
        <taxon>Agaricomycetes</taxon>
        <taxon>Russulales</taxon>
        <taxon>Russulaceae</taxon>
        <taxon>Multifurca</taxon>
    </lineage>
</organism>
<protein>
    <recommendedName>
        <fullName evidence="1">Glutamine synthetase</fullName>
    </recommendedName>
</protein>
<dbReference type="GO" id="GO:0006542">
    <property type="term" value="P:glutamine biosynthetic process"/>
    <property type="evidence" value="ECO:0007669"/>
    <property type="project" value="InterPro"/>
</dbReference>
<dbReference type="AlphaFoldDB" id="A0AAD4QIM3"/>
<dbReference type="Gene3D" id="3.30.590.10">
    <property type="entry name" value="Glutamine synthetase/guanido kinase, catalytic domain"/>
    <property type="match status" value="1"/>
</dbReference>
<dbReference type="SMART" id="SM01230">
    <property type="entry name" value="Gln-synt_C"/>
    <property type="match status" value="1"/>
</dbReference>
<dbReference type="Pfam" id="PF00120">
    <property type="entry name" value="Gln-synt_C"/>
    <property type="match status" value="1"/>
</dbReference>
<evidence type="ECO:0000256" key="5">
    <source>
        <dbReference type="SAM" id="MobiDB-lite"/>
    </source>
</evidence>
<comment type="caution">
    <text evidence="7">The sequence shown here is derived from an EMBL/GenBank/DDBJ whole genome shotgun (WGS) entry which is preliminary data.</text>
</comment>
<comment type="similarity">
    <text evidence="3 4">Belongs to the glutamine synthetase family.</text>
</comment>
<dbReference type="PANTHER" id="PTHR43785">
    <property type="entry name" value="GAMMA-GLUTAMYLPUTRESCINE SYNTHETASE"/>
    <property type="match status" value="1"/>
</dbReference>
<accession>A0AAD4QIM3</accession>
<feature type="domain" description="GS catalytic" evidence="6">
    <location>
        <begin position="145"/>
        <end position="490"/>
    </location>
</feature>
<feature type="compositionally biased region" description="Pro residues" evidence="5">
    <location>
        <begin position="292"/>
        <end position="302"/>
    </location>
</feature>
<name>A0AAD4QIM3_9AGAM</name>
<dbReference type="PANTHER" id="PTHR43785:SF2">
    <property type="entry name" value="TYPE-1 GLUTAMINE SYNTHETASE 1"/>
    <property type="match status" value="1"/>
</dbReference>
<dbReference type="GO" id="GO:0004356">
    <property type="term" value="F:glutamine synthetase activity"/>
    <property type="evidence" value="ECO:0007669"/>
    <property type="project" value="InterPro"/>
</dbReference>
<evidence type="ECO:0000256" key="1">
    <source>
        <dbReference type="ARBA" id="ARBA00021364"/>
    </source>
</evidence>
<evidence type="ECO:0000256" key="2">
    <source>
        <dbReference type="ARBA" id="ARBA00022598"/>
    </source>
</evidence>
<dbReference type="SUPFAM" id="SSF55931">
    <property type="entry name" value="Glutamine synthetase/guanido kinase"/>
    <property type="match status" value="1"/>
</dbReference>
<dbReference type="Gene3D" id="3.10.20.70">
    <property type="entry name" value="Glutamine synthetase, N-terminal domain"/>
    <property type="match status" value="1"/>
</dbReference>
<evidence type="ECO:0000259" key="6">
    <source>
        <dbReference type="PROSITE" id="PS51987"/>
    </source>
</evidence>
<dbReference type="InterPro" id="IPR008146">
    <property type="entry name" value="Gln_synth_cat_dom"/>
</dbReference>
<dbReference type="Proteomes" id="UP001203297">
    <property type="component" value="Unassembled WGS sequence"/>
</dbReference>
<evidence type="ECO:0000313" key="8">
    <source>
        <dbReference type="Proteomes" id="UP001203297"/>
    </source>
</evidence>
<keyword evidence="8" id="KW-1185">Reference proteome</keyword>
<evidence type="ECO:0000256" key="4">
    <source>
        <dbReference type="RuleBase" id="RU000384"/>
    </source>
</evidence>
<dbReference type="EMBL" id="WTXG01000052">
    <property type="protein sequence ID" value="KAI0296081.1"/>
    <property type="molecule type" value="Genomic_DNA"/>
</dbReference>
<evidence type="ECO:0000256" key="3">
    <source>
        <dbReference type="PROSITE-ProRule" id="PRU01331"/>
    </source>
</evidence>
<keyword evidence="2" id="KW-0436">Ligase</keyword>
<sequence length="490" mass="53215">MAPLKTEVAFGLQYLPASAKVPTLGQGDALDELERRGIHYIRFQWVDYINLTRYRVIPLPSFRELLTASRPGVGIAKVVFGLIGVSLAPGFSGTGEYLYTPDLTSTRICGYAPGHASVMGWFEEKLPIQDNSNAGGDPFKVSLCPRGLLRDIVSNDRKGKALGVDFLVGIETKFILLKSTNPIEAVNDAPWSASRALLSGSNAAKCLEDIADALRIGDIEVLMYHAEAAPGQYEIVTGPLPPVEAADAVVFTRETIINIAAKHGLHATFSPRVYAHTCGSAAHAHISIHPTPQRPANPPPENPNTNQDTTMTPLERSFLQSLLDNLPSSTAFTLPTVASYDRVQDGIWSGGTYACWGVENRETTVRLTGAPGSHHFEVRTMDGTSNPHIALATILGLGLVGVQKGLELKIKAIDVPAVELSAEERTERGIKGRLWRTLSAARDAARQDATIINVLGQEFVQKYLDVNEVMENFLKSPTLEEEKIKGILNY</sequence>